<sequence>MTTSINPTTRTGRSGRTLKVVAAVAAGLGIVGAMAASGIAIADDGSVSGYHASAQVSPAQSRTGTGTATTGQPASQGGSVAPQHPAVPAAVPSAAVASLQRELGQLNYYEGPDDGLTGPQTQQAIKDLQRVAGLPQTGVMDPATDSALIHQLTFGNSQMGGGA</sequence>
<keyword evidence="2" id="KW-1133">Transmembrane helix</keyword>
<gene>
    <name evidence="4" type="ORF">GCM10022287_12920</name>
</gene>
<dbReference type="Gene3D" id="1.10.101.10">
    <property type="entry name" value="PGBD-like superfamily/PGBD"/>
    <property type="match status" value="1"/>
</dbReference>
<dbReference type="RefSeq" id="WP_344752486.1">
    <property type="nucleotide sequence ID" value="NZ_BAABBW010000002.1"/>
</dbReference>
<dbReference type="Pfam" id="PF01471">
    <property type="entry name" value="PG_binding_1"/>
    <property type="match status" value="1"/>
</dbReference>
<evidence type="ECO:0000313" key="4">
    <source>
        <dbReference type="EMBL" id="GAA4172283.1"/>
    </source>
</evidence>
<keyword evidence="2" id="KW-0472">Membrane</keyword>
<evidence type="ECO:0000313" key="5">
    <source>
        <dbReference type="Proteomes" id="UP001501079"/>
    </source>
</evidence>
<dbReference type="EMBL" id="BAABBW010000002">
    <property type="protein sequence ID" value="GAA4172283.1"/>
    <property type="molecule type" value="Genomic_DNA"/>
</dbReference>
<feature type="region of interest" description="Disordered" evidence="1">
    <location>
        <begin position="53"/>
        <end position="87"/>
    </location>
</feature>
<protein>
    <recommendedName>
        <fullName evidence="3">Peptidoglycan binding-like domain-containing protein</fullName>
    </recommendedName>
</protein>
<feature type="transmembrane region" description="Helical" evidence="2">
    <location>
        <begin position="20"/>
        <end position="42"/>
    </location>
</feature>
<dbReference type="InterPro" id="IPR036366">
    <property type="entry name" value="PGBDSf"/>
</dbReference>
<evidence type="ECO:0000256" key="2">
    <source>
        <dbReference type="SAM" id="Phobius"/>
    </source>
</evidence>
<dbReference type="InterPro" id="IPR002477">
    <property type="entry name" value="Peptidoglycan-bd-like"/>
</dbReference>
<evidence type="ECO:0000259" key="3">
    <source>
        <dbReference type="Pfam" id="PF01471"/>
    </source>
</evidence>
<name>A0ABP7ZXB2_9MICO</name>
<organism evidence="4 5">
    <name type="scientific">Gryllotalpicola koreensis</name>
    <dbReference type="NCBI Taxonomy" id="993086"/>
    <lineage>
        <taxon>Bacteria</taxon>
        <taxon>Bacillati</taxon>
        <taxon>Actinomycetota</taxon>
        <taxon>Actinomycetes</taxon>
        <taxon>Micrococcales</taxon>
        <taxon>Microbacteriaceae</taxon>
        <taxon>Gryllotalpicola</taxon>
    </lineage>
</organism>
<proteinExistence type="predicted"/>
<accession>A0ABP7ZXB2</accession>
<feature type="domain" description="Peptidoglycan binding-like" evidence="3">
    <location>
        <begin position="94"/>
        <end position="146"/>
    </location>
</feature>
<dbReference type="InterPro" id="IPR036365">
    <property type="entry name" value="PGBD-like_sf"/>
</dbReference>
<keyword evidence="5" id="KW-1185">Reference proteome</keyword>
<evidence type="ECO:0000256" key="1">
    <source>
        <dbReference type="SAM" id="MobiDB-lite"/>
    </source>
</evidence>
<feature type="compositionally biased region" description="Low complexity" evidence="1">
    <location>
        <begin position="59"/>
        <end position="87"/>
    </location>
</feature>
<dbReference type="SUPFAM" id="SSF47090">
    <property type="entry name" value="PGBD-like"/>
    <property type="match status" value="1"/>
</dbReference>
<reference evidence="5" key="1">
    <citation type="journal article" date="2019" name="Int. J. Syst. Evol. Microbiol.">
        <title>The Global Catalogue of Microorganisms (GCM) 10K type strain sequencing project: providing services to taxonomists for standard genome sequencing and annotation.</title>
        <authorList>
            <consortium name="The Broad Institute Genomics Platform"/>
            <consortium name="The Broad Institute Genome Sequencing Center for Infectious Disease"/>
            <person name="Wu L."/>
            <person name="Ma J."/>
        </authorList>
    </citation>
    <scope>NUCLEOTIDE SEQUENCE [LARGE SCALE GENOMIC DNA]</scope>
    <source>
        <strain evidence="5">JCM 17591</strain>
    </source>
</reference>
<keyword evidence="2" id="KW-0812">Transmembrane</keyword>
<dbReference type="Proteomes" id="UP001501079">
    <property type="component" value="Unassembled WGS sequence"/>
</dbReference>
<comment type="caution">
    <text evidence="4">The sequence shown here is derived from an EMBL/GenBank/DDBJ whole genome shotgun (WGS) entry which is preliminary data.</text>
</comment>